<reference evidence="4" key="1">
    <citation type="submission" date="2025-08" db="UniProtKB">
        <authorList>
            <consortium name="RefSeq"/>
        </authorList>
    </citation>
    <scope>IDENTIFICATION</scope>
    <source>
        <tissue evidence="4">Blood</tissue>
    </source>
</reference>
<dbReference type="GeneID" id="116527568"/>
<sequence>MLKRGPERQSGHLRSQDLQGFGGIPTPAHRGMRFMTLLFLAALAEALVCAYDEEAASAPGAGNPSHKVSAAQEENAGEDPRLARQPPKLRRQRSSLLEKGLEAAKKALGGVENLAKDAVDDLENIGKGKYVPTAPSGPASASTPCMRPETATAPAIDTEDPSLCFQMSPISHADLNGHSCLILILPAI</sequence>
<evidence type="ECO:0000313" key="3">
    <source>
        <dbReference type="Proteomes" id="UP000504640"/>
    </source>
</evidence>
<dbReference type="Proteomes" id="UP000504640">
    <property type="component" value="Unplaced"/>
</dbReference>
<organism evidence="3 4">
    <name type="scientific">Sapajus apella</name>
    <name type="common">Brown-capped capuchin</name>
    <name type="synonym">Cebus apella</name>
    <dbReference type="NCBI Taxonomy" id="9515"/>
    <lineage>
        <taxon>Eukaryota</taxon>
        <taxon>Metazoa</taxon>
        <taxon>Chordata</taxon>
        <taxon>Craniata</taxon>
        <taxon>Vertebrata</taxon>
        <taxon>Euteleostomi</taxon>
        <taxon>Mammalia</taxon>
        <taxon>Eutheria</taxon>
        <taxon>Euarchontoglires</taxon>
        <taxon>Primates</taxon>
        <taxon>Haplorrhini</taxon>
        <taxon>Platyrrhini</taxon>
        <taxon>Cebidae</taxon>
        <taxon>Cebinae</taxon>
        <taxon>Sapajus</taxon>
    </lineage>
</organism>
<evidence type="ECO:0000256" key="2">
    <source>
        <dbReference type="SAM" id="SignalP"/>
    </source>
</evidence>
<evidence type="ECO:0000256" key="1">
    <source>
        <dbReference type="SAM" id="MobiDB-lite"/>
    </source>
</evidence>
<keyword evidence="2" id="KW-0732">Signal</keyword>
<dbReference type="GO" id="GO:0031640">
    <property type="term" value="P:killing of cells of another organism"/>
    <property type="evidence" value="ECO:0007669"/>
    <property type="project" value="InterPro"/>
</dbReference>
<name>A0A6J3F4E9_SAPAP</name>
<dbReference type="Gene3D" id="1.20.5.700">
    <property type="entry name" value="Single helix bin"/>
    <property type="match status" value="1"/>
</dbReference>
<dbReference type="InterPro" id="IPR043557">
    <property type="entry name" value="Dermcidin/Lacritin"/>
</dbReference>
<accession>A0A6J3F4E9</accession>
<evidence type="ECO:0000313" key="4">
    <source>
        <dbReference type="RefSeq" id="XP_032100456.1"/>
    </source>
</evidence>
<feature type="chain" id="PRO_5026778310" evidence="2">
    <location>
        <begin position="51"/>
        <end position="188"/>
    </location>
</feature>
<feature type="region of interest" description="Disordered" evidence="1">
    <location>
        <begin position="56"/>
        <end position="95"/>
    </location>
</feature>
<keyword evidence="3" id="KW-1185">Reference proteome</keyword>
<dbReference type="RefSeq" id="XP_032100456.1">
    <property type="nucleotide sequence ID" value="XM_032244565.1"/>
</dbReference>
<feature type="compositionally biased region" description="Basic and acidic residues" evidence="1">
    <location>
        <begin position="1"/>
        <end position="10"/>
    </location>
</feature>
<feature type="signal peptide" evidence="2">
    <location>
        <begin position="1"/>
        <end position="50"/>
    </location>
</feature>
<dbReference type="AlphaFoldDB" id="A0A6J3F4E9"/>
<proteinExistence type="predicted"/>
<gene>
    <name evidence="4" type="primary">DCD</name>
</gene>
<dbReference type="InterPro" id="IPR028130">
    <property type="entry name" value="Dermcidin"/>
</dbReference>
<dbReference type="GO" id="GO:0008233">
    <property type="term" value="F:peptidase activity"/>
    <property type="evidence" value="ECO:0007669"/>
    <property type="project" value="InterPro"/>
</dbReference>
<dbReference type="GO" id="GO:0005576">
    <property type="term" value="C:extracellular region"/>
    <property type="evidence" value="ECO:0007669"/>
    <property type="project" value="InterPro"/>
</dbReference>
<dbReference type="PANTHER" id="PTHR40711:SF1">
    <property type="entry name" value="DERMCIDIN"/>
    <property type="match status" value="1"/>
</dbReference>
<dbReference type="CTD" id="117159"/>
<dbReference type="Pfam" id="PF15291">
    <property type="entry name" value="Dermcidin"/>
    <property type="match status" value="1"/>
</dbReference>
<protein>
    <submittedName>
        <fullName evidence="4">Dermcidin</fullName>
    </submittedName>
</protein>
<feature type="region of interest" description="Disordered" evidence="1">
    <location>
        <begin position="1"/>
        <end position="24"/>
    </location>
</feature>
<dbReference type="PANTHER" id="PTHR40711">
    <property type="entry name" value="DERMCIDIN-RELATED"/>
    <property type="match status" value="1"/>
</dbReference>